<reference evidence="3" key="2">
    <citation type="submission" date="2020-08" db="EMBL/GenBank/DDBJ databases">
        <title>The Agave Microbiome: Exploring the role of microbial communities in plant adaptations to desert environments.</title>
        <authorList>
            <person name="Partida-Martinez L.P."/>
        </authorList>
    </citation>
    <scope>NUCLEOTIDE SEQUENCE [LARGE SCALE GENOMIC DNA]</scope>
    <source>
        <strain evidence="3">AT2.8</strain>
    </source>
</reference>
<proteinExistence type="predicted"/>
<comment type="caution">
    <text evidence="2">The sequence shown here is derived from an EMBL/GenBank/DDBJ whole genome shotgun (WGS) entry which is preliminary data.</text>
</comment>
<dbReference type="AlphaFoldDB" id="A0A852TL71"/>
<evidence type="ECO:0000313" key="2">
    <source>
        <dbReference type="EMBL" id="NYE08911.1"/>
    </source>
</evidence>
<dbReference type="Gene3D" id="2.160.10.10">
    <property type="entry name" value="Hexapeptide repeat proteins"/>
    <property type="match status" value="1"/>
</dbReference>
<dbReference type="Proteomes" id="UP000548423">
    <property type="component" value="Unassembled WGS sequence"/>
</dbReference>
<keyword evidence="1" id="KW-0472">Membrane</keyword>
<sequence>MAEVKIGHYWMIGPNVGIYTSGHSIEPKDRNKSGYGNQLHFETKHGLVEVVLSSLESLLAIIQLLLLVLLLQKMFLLIQ</sequence>
<feature type="transmembrane region" description="Helical" evidence="1">
    <location>
        <begin position="58"/>
        <end position="78"/>
    </location>
</feature>
<organism evidence="2 3">
    <name type="scientific">Neobacillus niacini</name>
    <dbReference type="NCBI Taxonomy" id="86668"/>
    <lineage>
        <taxon>Bacteria</taxon>
        <taxon>Bacillati</taxon>
        <taxon>Bacillota</taxon>
        <taxon>Bacilli</taxon>
        <taxon>Bacillales</taxon>
        <taxon>Bacillaceae</taxon>
        <taxon>Neobacillus</taxon>
    </lineage>
</organism>
<gene>
    <name evidence="2" type="ORF">F4694_005768</name>
</gene>
<protein>
    <submittedName>
        <fullName evidence="2">Uncharacterized protein</fullName>
    </submittedName>
</protein>
<evidence type="ECO:0000256" key="1">
    <source>
        <dbReference type="SAM" id="Phobius"/>
    </source>
</evidence>
<name>A0A852TL71_9BACI</name>
<keyword evidence="1" id="KW-0812">Transmembrane</keyword>
<accession>A0A852TL71</accession>
<evidence type="ECO:0000313" key="3">
    <source>
        <dbReference type="Proteomes" id="UP000548423"/>
    </source>
</evidence>
<dbReference type="EMBL" id="JACCBX010000017">
    <property type="protein sequence ID" value="NYE08911.1"/>
    <property type="molecule type" value="Genomic_DNA"/>
</dbReference>
<keyword evidence="1" id="KW-1133">Transmembrane helix</keyword>
<reference evidence="3" key="1">
    <citation type="submission" date="2020-07" db="EMBL/GenBank/DDBJ databases">
        <authorList>
            <person name="Partida-Martinez L."/>
            <person name="Huntemann M."/>
            <person name="Clum A."/>
            <person name="Wang J."/>
            <person name="Palaniappan K."/>
            <person name="Ritter S."/>
            <person name="Chen I.-M."/>
            <person name="Stamatis D."/>
            <person name="Reddy T."/>
            <person name="O'Malley R."/>
            <person name="Daum C."/>
            <person name="Shapiro N."/>
            <person name="Ivanova N."/>
            <person name="Kyrpides N."/>
            <person name="Woyke T."/>
        </authorList>
    </citation>
    <scope>NUCLEOTIDE SEQUENCE [LARGE SCALE GENOMIC DNA]</scope>
    <source>
        <strain evidence="3">AT2.8</strain>
    </source>
</reference>